<evidence type="ECO:0000259" key="1">
    <source>
        <dbReference type="Pfam" id="PF03184"/>
    </source>
</evidence>
<comment type="caution">
    <text evidence="2">The sequence shown here is derived from an EMBL/GenBank/DDBJ whole genome shotgun (WGS) entry which is preliminary data.</text>
</comment>
<dbReference type="Proteomes" id="UP001148838">
    <property type="component" value="Unassembled WGS sequence"/>
</dbReference>
<dbReference type="InterPro" id="IPR004875">
    <property type="entry name" value="DDE_SF_endonuclease_dom"/>
</dbReference>
<proteinExistence type="predicted"/>
<protein>
    <recommendedName>
        <fullName evidence="1">DDE-1 domain-containing protein</fullName>
    </recommendedName>
</protein>
<name>A0ABQ8T4R6_PERAM</name>
<dbReference type="Pfam" id="PF03184">
    <property type="entry name" value="DDE_1"/>
    <property type="match status" value="1"/>
</dbReference>
<accession>A0ABQ8T4R6</accession>
<sequence>MKSFLLRHKELSQIMSENVKRARCAVTIEEMKAFFENLRKTNFTDDRGTNKVPVIAKRGVKHVERITDHSKTSTSIMIAAAPNGTVLSPYTVYKAKHIYPGWREGGMQGSVYNSNSSGWFDLRMFCDWFNKILLPYARKLDGRRVIVCDNLCSHLSVDVISSL</sequence>
<evidence type="ECO:0000313" key="3">
    <source>
        <dbReference type="Proteomes" id="UP001148838"/>
    </source>
</evidence>
<feature type="domain" description="DDE-1" evidence="1">
    <location>
        <begin position="72"/>
        <end position="159"/>
    </location>
</feature>
<evidence type="ECO:0000313" key="2">
    <source>
        <dbReference type="EMBL" id="KAJ4440872.1"/>
    </source>
</evidence>
<dbReference type="EMBL" id="JAJSOF020000015">
    <property type="protein sequence ID" value="KAJ4440872.1"/>
    <property type="molecule type" value="Genomic_DNA"/>
</dbReference>
<gene>
    <name evidence="2" type="ORF">ANN_10719</name>
</gene>
<organism evidence="2 3">
    <name type="scientific">Periplaneta americana</name>
    <name type="common">American cockroach</name>
    <name type="synonym">Blatta americana</name>
    <dbReference type="NCBI Taxonomy" id="6978"/>
    <lineage>
        <taxon>Eukaryota</taxon>
        <taxon>Metazoa</taxon>
        <taxon>Ecdysozoa</taxon>
        <taxon>Arthropoda</taxon>
        <taxon>Hexapoda</taxon>
        <taxon>Insecta</taxon>
        <taxon>Pterygota</taxon>
        <taxon>Neoptera</taxon>
        <taxon>Polyneoptera</taxon>
        <taxon>Dictyoptera</taxon>
        <taxon>Blattodea</taxon>
        <taxon>Blattoidea</taxon>
        <taxon>Blattidae</taxon>
        <taxon>Blattinae</taxon>
        <taxon>Periplaneta</taxon>
    </lineage>
</organism>
<keyword evidence="3" id="KW-1185">Reference proteome</keyword>
<reference evidence="2 3" key="1">
    <citation type="journal article" date="2022" name="Allergy">
        <title>Genome assembly and annotation of Periplaneta americana reveal a comprehensive cockroach allergen profile.</title>
        <authorList>
            <person name="Wang L."/>
            <person name="Xiong Q."/>
            <person name="Saelim N."/>
            <person name="Wang L."/>
            <person name="Nong W."/>
            <person name="Wan A.T."/>
            <person name="Shi M."/>
            <person name="Liu X."/>
            <person name="Cao Q."/>
            <person name="Hui J.H.L."/>
            <person name="Sookrung N."/>
            <person name="Leung T.F."/>
            <person name="Tungtrongchitr A."/>
            <person name="Tsui S.K.W."/>
        </authorList>
    </citation>
    <scope>NUCLEOTIDE SEQUENCE [LARGE SCALE GENOMIC DNA]</scope>
    <source>
        <strain evidence="2">PWHHKU_190912</strain>
    </source>
</reference>